<protein>
    <submittedName>
        <fullName evidence="1">Uncharacterized protein</fullName>
    </submittedName>
</protein>
<gene>
    <name evidence="1" type="ORF">SNAT2548_LOCUS28196</name>
</gene>
<proteinExistence type="predicted"/>
<dbReference type="Proteomes" id="UP000604046">
    <property type="component" value="Unassembled WGS sequence"/>
</dbReference>
<accession>A0A812SUF7</accession>
<reference evidence="1" key="1">
    <citation type="submission" date="2021-02" db="EMBL/GenBank/DDBJ databases">
        <authorList>
            <person name="Dougan E. K."/>
            <person name="Rhodes N."/>
            <person name="Thang M."/>
            <person name="Chan C."/>
        </authorList>
    </citation>
    <scope>NUCLEOTIDE SEQUENCE</scope>
</reference>
<evidence type="ECO:0000313" key="1">
    <source>
        <dbReference type="EMBL" id="CAE7503477.1"/>
    </source>
</evidence>
<dbReference type="OrthoDB" id="418233at2759"/>
<organism evidence="1 2">
    <name type="scientific">Symbiodinium natans</name>
    <dbReference type="NCBI Taxonomy" id="878477"/>
    <lineage>
        <taxon>Eukaryota</taxon>
        <taxon>Sar</taxon>
        <taxon>Alveolata</taxon>
        <taxon>Dinophyceae</taxon>
        <taxon>Suessiales</taxon>
        <taxon>Symbiodiniaceae</taxon>
        <taxon>Symbiodinium</taxon>
    </lineage>
</organism>
<dbReference type="AlphaFoldDB" id="A0A812SUF7"/>
<sequence>MSAELEGMLLRALEMGVLKAAELFGKTADVDAVNQSQCVTEIEAARLASLSSSGLALHVGYYGNSDIIAHLLHLIVQLVAGPILPPWDNQQHQGRQVGMVADAWFEIRLCIRVLPQWSLLLLSSRSLLDINQEAAAGMARLMLDFRLTHALFSVFEPHKKVTLQRRFPANSETGSAYTVDQSVQKGSIGVPLSKEALLCER</sequence>
<comment type="caution">
    <text evidence="1">The sequence shown here is derived from an EMBL/GenBank/DDBJ whole genome shotgun (WGS) entry which is preliminary data.</text>
</comment>
<evidence type="ECO:0000313" key="2">
    <source>
        <dbReference type="Proteomes" id="UP000604046"/>
    </source>
</evidence>
<name>A0A812SUF7_9DINO</name>
<keyword evidence="2" id="KW-1185">Reference proteome</keyword>
<dbReference type="EMBL" id="CAJNDS010002507">
    <property type="protein sequence ID" value="CAE7503477.1"/>
    <property type="molecule type" value="Genomic_DNA"/>
</dbReference>